<protein>
    <recommendedName>
        <fullName evidence="4">Pyrroline-5-carboxylate reductase</fullName>
        <ecNumber evidence="4">1.5.1.2</ecNumber>
    </recommendedName>
</protein>
<dbReference type="FunFam" id="1.10.3730.10:FF:000001">
    <property type="entry name" value="Pyrroline-5-carboxylate reductase"/>
    <property type="match status" value="1"/>
</dbReference>
<dbReference type="EC" id="1.5.1.2" evidence="4"/>
<dbReference type="PANTHER" id="PTHR11645">
    <property type="entry name" value="PYRROLINE-5-CARBOXYLATE REDUCTASE"/>
    <property type="match status" value="1"/>
</dbReference>
<dbReference type="Pfam" id="PF03807">
    <property type="entry name" value="F420_oxidored"/>
    <property type="match status" value="1"/>
</dbReference>
<dbReference type="InterPro" id="IPR053790">
    <property type="entry name" value="P5CR-like_CS"/>
</dbReference>
<dbReference type="InterPro" id="IPR000304">
    <property type="entry name" value="Pyrroline-COOH_reductase"/>
</dbReference>
<comment type="catalytic activity">
    <reaction evidence="4">
        <text>L-proline + NADP(+) = (S)-1-pyrroline-5-carboxylate + NADPH + 2 H(+)</text>
        <dbReference type="Rhea" id="RHEA:14109"/>
        <dbReference type="ChEBI" id="CHEBI:15378"/>
        <dbReference type="ChEBI" id="CHEBI:17388"/>
        <dbReference type="ChEBI" id="CHEBI:57783"/>
        <dbReference type="ChEBI" id="CHEBI:58349"/>
        <dbReference type="ChEBI" id="CHEBI:60039"/>
        <dbReference type="EC" id="1.5.1.2"/>
    </reaction>
</comment>
<dbReference type="PANTHER" id="PTHR11645:SF66">
    <property type="entry name" value="PYRROLINE-5-CARBOXYLATE REDUCTASE"/>
    <property type="match status" value="1"/>
</dbReference>
<dbReference type="Proteomes" id="UP001153069">
    <property type="component" value="Unassembled WGS sequence"/>
</dbReference>
<dbReference type="Pfam" id="PF14748">
    <property type="entry name" value="P5CR_dimer"/>
    <property type="match status" value="1"/>
</dbReference>
<dbReference type="AlphaFoldDB" id="A0A9N8EAR1"/>
<dbReference type="PROSITE" id="PS00521">
    <property type="entry name" value="P5CR"/>
    <property type="match status" value="1"/>
</dbReference>
<feature type="domain" description="Pyrroline-5-carboxylate reductase catalytic N-terminal" evidence="6">
    <location>
        <begin position="63"/>
        <end position="142"/>
    </location>
</feature>
<dbReference type="EMBL" id="CAICTM010000893">
    <property type="protein sequence ID" value="CAB9517956.1"/>
    <property type="molecule type" value="Genomic_DNA"/>
</dbReference>
<dbReference type="InterPro" id="IPR029036">
    <property type="entry name" value="P5CR_dimer"/>
</dbReference>
<comment type="pathway">
    <text evidence="4">Amino-acid biosynthesis; L-proline biosynthesis; L-proline from L-glutamate 5-semialdehyde: step 1/1.</text>
</comment>
<gene>
    <name evidence="8" type="ORF">SEMRO_895_G217210.1</name>
</gene>
<name>A0A9N8EAR1_9STRA</name>
<evidence type="ECO:0000256" key="2">
    <source>
        <dbReference type="ARBA" id="ARBA00022857"/>
    </source>
</evidence>
<dbReference type="OrthoDB" id="10263291at2759"/>
<keyword evidence="3 4" id="KW-0560">Oxidoreductase</keyword>
<evidence type="ECO:0000313" key="8">
    <source>
        <dbReference type="EMBL" id="CAB9517956.1"/>
    </source>
</evidence>
<dbReference type="HAMAP" id="MF_01925">
    <property type="entry name" value="P5C_reductase"/>
    <property type="match status" value="1"/>
</dbReference>
<evidence type="ECO:0000259" key="7">
    <source>
        <dbReference type="Pfam" id="PF14748"/>
    </source>
</evidence>
<evidence type="ECO:0000256" key="5">
    <source>
        <dbReference type="SAM" id="MobiDB-lite"/>
    </source>
</evidence>
<dbReference type="InterPro" id="IPR036291">
    <property type="entry name" value="NAD(P)-bd_dom_sf"/>
</dbReference>
<feature type="domain" description="Pyrroline-5-carboxylate reductase dimerisation" evidence="7">
    <location>
        <begin position="225"/>
        <end position="329"/>
    </location>
</feature>
<dbReference type="GO" id="GO:0055129">
    <property type="term" value="P:L-proline biosynthetic process"/>
    <property type="evidence" value="ECO:0007669"/>
    <property type="project" value="TreeGrafter"/>
</dbReference>
<evidence type="ECO:0000259" key="6">
    <source>
        <dbReference type="Pfam" id="PF03807"/>
    </source>
</evidence>
<evidence type="ECO:0000256" key="4">
    <source>
        <dbReference type="RuleBase" id="RU003903"/>
    </source>
</evidence>
<keyword evidence="4" id="KW-0028">Amino-acid biosynthesis</keyword>
<dbReference type="Gene3D" id="1.10.3730.10">
    <property type="entry name" value="ProC C-terminal domain-like"/>
    <property type="match status" value="1"/>
</dbReference>
<keyword evidence="4" id="KW-0641">Proline biosynthesis</keyword>
<dbReference type="SUPFAM" id="SSF48179">
    <property type="entry name" value="6-phosphogluconate dehydrogenase C-terminal domain-like"/>
    <property type="match status" value="1"/>
</dbReference>
<comment type="similarity">
    <text evidence="1 4">Belongs to the pyrroline-5-carboxylate reductase family.</text>
</comment>
<keyword evidence="9" id="KW-1185">Reference proteome</keyword>
<organism evidence="8 9">
    <name type="scientific">Seminavis robusta</name>
    <dbReference type="NCBI Taxonomy" id="568900"/>
    <lineage>
        <taxon>Eukaryota</taxon>
        <taxon>Sar</taxon>
        <taxon>Stramenopiles</taxon>
        <taxon>Ochrophyta</taxon>
        <taxon>Bacillariophyta</taxon>
        <taxon>Bacillariophyceae</taxon>
        <taxon>Bacillariophycidae</taxon>
        <taxon>Naviculales</taxon>
        <taxon>Naviculaceae</taxon>
        <taxon>Seminavis</taxon>
    </lineage>
</organism>
<evidence type="ECO:0000256" key="1">
    <source>
        <dbReference type="ARBA" id="ARBA00005525"/>
    </source>
</evidence>
<keyword evidence="2 4" id="KW-0521">NADP</keyword>
<dbReference type="NCBIfam" id="TIGR00112">
    <property type="entry name" value="proC"/>
    <property type="match status" value="1"/>
</dbReference>
<accession>A0A9N8EAR1</accession>
<comment type="caution">
    <text evidence="8">The sequence shown here is derived from an EMBL/GenBank/DDBJ whole genome shotgun (WGS) entry which is preliminary data.</text>
</comment>
<sequence length="390" mass="42335">MMMNPRVVVLVSARTGALRSTSSRCMSSLASSGTFFPKTNTDALLRKKSSTTTTVSNDAAFDKIAFLGVGNMAQAILNPLISTGLQPADQITLMDANPSTLQQVTEQHPTIQTADSIASLLQDADLVVCAIKPQNITPTLLQEIQSTAPNRPDHATFLSVIAGVPIDTYVPTGYDKIVRSMPNTPAMIGRGMTVWCSTNSLTATERKQIESVLQCLGETMYVDDERQIDMSTAISGSAPAYVFMLMEDMIEAGVHMGYPRDKATKLVYQTLLGSTLYAMETGEHPAILRNNVTSPNGTTASAIYELENGGFRTAVKDAMWGCYRRSLEMGGHESNVGPGRAPVLPTEERILEQLLDPANPNTDYMLTIEKKPQQKQGDTTSSNEEERWAA</sequence>
<evidence type="ECO:0000256" key="3">
    <source>
        <dbReference type="ARBA" id="ARBA00023002"/>
    </source>
</evidence>
<dbReference type="SUPFAM" id="SSF51735">
    <property type="entry name" value="NAD(P)-binding Rossmann-fold domains"/>
    <property type="match status" value="1"/>
</dbReference>
<dbReference type="InterPro" id="IPR028939">
    <property type="entry name" value="P5C_Rdtase_cat_N"/>
</dbReference>
<dbReference type="Gene3D" id="3.40.50.720">
    <property type="entry name" value="NAD(P)-binding Rossmann-like Domain"/>
    <property type="match status" value="1"/>
</dbReference>
<feature type="region of interest" description="Disordered" evidence="5">
    <location>
        <begin position="368"/>
        <end position="390"/>
    </location>
</feature>
<proteinExistence type="inferred from homology"/>
<evidence type="ECO:0000313" key="9">
    <source>
        <dbReference type="Proteomes" id="UP001153069"/>
    </source>
</evidence>
<dbReference type="GO" id="GO:0004735">
    <property type="term" value="F:pyrroline-5-carboxylate reductase activity"/>
    <property type="evidence" value="ECO:0007669"/>
    <property type="project" value="UniProtKB-EC"/>
</dbReference>
<reference evidence="8" key="1">
    <citation type="submission" date="2020-06" db="EMBL/GenBank/DDBJ databases">
        <authorList>
            <consortium name="Plant Systems Biology data submission"/>
        </authorList>
    </citation>
    <scope>NUCLEOTIDE SEQUENCE</scope>
    <source>
        <strain evidence="8">D6</strain>
    </source>
</reference>
<dbReference type="InterPro" id="IPR008927">
    <property type="entry name" value="6-PGluconate_DH-like_C_sf"/>
</dbReference>